<keyword evidence="1" id="KW-0472">Membrane</keyword>
<proteinExistence type="predicted"/>
<feature type="transmembrane region" description="Helical" evidence="1">
    <location>
        <begin position="105"/>
        <end position="129"/>
    </location>
</feature>
<accession>W5XYT8</accession>
<dbReference type="HOGENOM" id="CLU_083843_0_0_11"/>
<dbReference type="PANTHER" id="PTHR40078">
    <property type="entry name" value="INTEGRAL MEMBRANE PROTEIN-RELATED"/>
    <property type="match status" value="1"/>
</dbReference>
<evidence type="ECO:0000313" key="3">
    <source>
        <dbReference type="Proteomes" id="UP000019222"/>
    </source>
</evidence>
<feature type="transmembrane region" description="Helical" evidence="1">
    <location>
        <begin position="12"/>
        <end position="31"/>
    </location>
</feature>
<feature type="transmembrane region" description="Helical" evidence="1">
    <location>
        <begin position="175"/>
        <end position="197"/>
    </location>
</feature>
<keyword evidence="3" id="KW-1185">Reference proteome</keyword>
<dbReference type="PANTHER" id="PTHR40078:SF1">
    <property type="entry name" value="INTEGRAL MEMBRANE PROTEIN"/>
    <property type="match status" value="1"/>
</dbReference>
<organism evidence="2 3">
    <name type="scientific">Corynebacterium vitaeruminis DSM 20294</name>
    <dbReference type="NCBI Taxonomy" id="1224164"/>
    <lineage>
        <taxon>Bacteria</taxon>
        <taxon>Bacillati</taxon>
        <taxon>Actinomycetota</taxon>
        <taxon>Actinomycetes</taxon>
        <taxon>Mycobacteriales</taxon>
        <taxon>Corynebacteriaceae</taxon>
        <taxon>Corynebacterium</taxon>
    </lineage>
</organism>
<dbReference type="AlphaFoldDB" id="W5XYT8"/>
<dbReference type="InterPro" id="IPR038750">
    <property type="entry name" value="YczE/YyaS-like"/>
</dbReference>
<dbReference type="PATRIC" id="fig|1224164.3.peg.783"/>
<dbReference type="KEGG" id="cvt:B843_03960"/>
<evidence type="ECO:0000256" key="1">
    <source>
        <dbReference type="SAM" id="Phobius"/>
    </source>
</evidence>
<protein>
    <recommendedName>
        <fullName evidence="4">Integral membrane protein</fullName>
    </recommendedName>
</protein>
<dbReference type="STRING" id="1224164.B843_03960"/>
<keyword evidence="1" id="KW-1133">Transmembrane helix</keyword>
<evidence type="ECO:0000313" key="2">
    <source>
        <dbReference type="EMBL" id="AHI22181.1"/>
    </source>
</evidence>
<dbReference type="Proteomes" id="UP000019222">
    <property type="component" value="Chromosome"/>
</dbReference>
<dbReference type="EMBL" id="CP004353">
    <property type="protein sequence ID" value="AHI22181.1"/>
    <property type="molecule type" value="Genomic_DNA"/>
</dbReference>
<feature type="transmembrane region" description="Helical" evidence="1">
    <location>
        <begin position="150"/>
        <end position="169"/>
    </location>
</feature>
<gene>
    <name evidence="2" type="ORF">B843_03960</name>
</gene>
<name>W5XYT8_9CORY</name>
<evidence type="ECO:0008006" key="4">
    <source>
        <dbReference type="Google" id="ProtNLM"/>
    </source>
</evidence>
<dbReference type="eggNOG" id="COG2364">
    <property type="taxonomic scope" value="Bacteria"/>
</dbReference>
<dbReference type="Pfam" id="PF19700">
    <property type="entry name" value="DUF6198"/>
    <property type="match status" value="1"/>
</dbReference>
<sequence length="209" mass="21693">MEQIRAGRFPRRFAQLMVGLSLFGLGLALIIVSGLGAPPWSVLEVAVAHRAGLSVGSANIIISFLVLAAWVPLRIVPGLGTVLNAIWIGVSIDASMRFLAAPDPWWAKALMMAVGIVVVGFASSLYIGAQFGPGPRDGLMTGLHSRFGWSIARVRIGLEVAVLAAGWLLGGPVGIGTVAYAAFLGPIIGATLAPCIVPLGDLEDSEVTD</sequence>
<keyword evidence="1" id="KW-0812">Transmembrane</keyword>
<reference evidence="2 3" key="1">
    <citation type="submission" date="2013-02" db="EMBL/GenBank/DDBJ databases">
        <title>The complete genome sequence of Corynebacterium vitaeruminis DSM 20294.</title>
        <authorList>
            <person name="Ruckert C."/>
            <person name="Albersmeier A."/>
            <person name="Kalinowski J."/>
        </authorList>
    </citation>
    <scope>NUCLEOTIDE SEQUENCE [LARGE SCALE GENOMIC DNA]</scope>
    <source>
        <strain evidence="3">ATCC 10234</strain>
    </source>
</reference>